<evidence type="ECO:0000259" key="7">
    <source>
        <dbReference type="PROSITE" id="PS50811"/>
    </source>
</evidence>
<dbReference type="AlphaFoldDB" id="A0AAX6HTI0"/>
<reference evidence="9" key="1">
    <citation type="journal article" date="2023" name="GigaByte">
        <title>Genome assembly of the bearded iris, Iris pallida Lam.</title>
        <authorList>
            <person name="Bruccoleri R.E."/>
            <person name="Oakeley E.J."/>
            <person name="Faust A.M.E."/>
            <person name="Altorfer M."/>
            <person name="Dessus-Babus S."/>
            <person name="Burckhardt D."/>
            <person name="Oertli M."/>
            <person name="Naumann U."/>
            <person name="Petersen F."/>
            <person name="Wong J."/>
        </authorList>
    </citation>
    <scope>NUCLEOTIDE SEQUENCE</scope>
    <source>
        <strain evidence="9">GSM-AAB239-AS_SAM_17_03QT</strain>
    </source>
</reference>
<evidence type="ECO:0000256" key="5">
    <source>
        <dbReference type="ARBA" id="ARBA00023242"/>
    </source>
</evidence>
<evidence type="ECO:0000256" key="4">
    <source>
        <dbReference type="ARBA" id="ARBA00023163"/>
    </source>
</evidence>
<dbReference type="SUPFAM" id="SSF118290">
    <property type="entry name" value="WRKY DNA-binding domain"/>
    <property type="match status" value="1"/>
</dbReference>
<dbReference type="FunFam" id="2.20.25.80:FF:000003">
    <property type="entry name" value="WRKY transcription factor 57"/>
    <property type="match status" value="1"/>
</dbReference>
<feature type="region of interest" description="Disordered" evidence="6">
    <location>
        <begin position="77"/>
        <end position="98"/>
    </location>
</feature>
<dbReference type="EMBL" id="JANAVB010006798">
    <property type="protein sequence ID" value="KAJ6844010.1"/>
    <property type="molecule type" value="Genomic_DNA"/>
</dbReference>
<protein>
    <submittedName>
        <fullName evidence="9">WRKY transcription factor 75</fullName>
    </submittedName>
</protein>
<dbReference type="EMBL" id="JANAVB010006798">
    <property type="protein sequence ID" value="KAJ6844011.1"/>
    <property type="molecule type" value="Genomic_DNA"/>
</dbReference>
<evidence type="ECO:0000256" key="2">
    <source>
        <dbReference type="ARBA" id="ARBA00023015"/>
    </source>
</evidence>
<name>A0AAX6HTI0_IRIPA</name>
<comment type="caution">
    <text evidence="9">The sequence shown here is derived from an EMBL/GenBank/DDBJ whole genome shotgun (WGS) entry which is preliminary data.</text>
</comment>
<dbReference type="GO" id="GO:0043565">
    <property type="term" value="F:sequence-specific DNA binding"/>
    <property type="evidence" value="ECO:0007669"/>
    <property type="project" value="InterPro"/>
</dbReference>
<organism evidence="9 11">
    <name type="scientific">Iris pallida</name>
    <name type="common">Sweet iris</name>
    <dbReference type="NCBI Taxonomy" id="29817"/>
    <lineage>
        <taxon>Eukaryota</taxon>
        <taxon>Viridiplantae</taxon>
        <taxon>Streptophyta</taxon>
        <taxon>Embryophyta</taxon>
        <taxon>Tracheophyta</taxon>
        <taxon>Spermatophyta</taxon>
        <taxon>Magnoliopsida</taxon>
        <taxon>Liliopsida</taxon>
        <taxon>Asparagales</taxon>
        <taxon>Iridaceae</taxon>
        <taxon>Iridoideae</taxon>
        <taxon>Irideae</taxon>
        <taxon>Iris</taxon>
    </lineage>
</organism>
<evidence type="ECO:0000313" key="11">
    <source>
        <dbReference type="Proteomes" id="UP001140949"/>
    </source>
</evidence>
<accession>A0AAX6HTI0</accession>
<dbReference type="InterPro" id="IPR003657">
    <property type="entry name" value="WRKY_dom"/>
</dbReference>
<dbReference type="GO" id="GO:0005634">
    <property type="term" value="C:nucleus"/>
    <property type="evidence" value="ECO:0007669"/>
    <property type="project" value="UniProtKB-SubCell"/>
</dbReference>
<dbReference type="PANTHER" id="PTHR31221:SF283">
    <property type="entry name" value="WRKY DOMAIN-CONTAINING PROTEIN"/>
    <property type="match status" value="1"/>
</dbReference>
<dbReference type="PANTHER" id="PTHR31221">
    <property type="entry name" value="WRKY TRANSCRIPTION FACTOR PROTEIN 1-RELATED"/>
    <property type="match status" value="1"/>
</dbReference>
<keyword evidence="4" id="KW-0804">Transcription</keyword>
<feature type="domain" description="WRKY" evidence="7">
    <location>
        <begin position="111"/>
        <end position="176"/>
    </location>
</feature>
<dbReference type="Proteomes" id="UP001140949">
    <property type="component" value="Unassembled WGS sequence"/>
</dbReference>
<dbReference type="SMART" id="SM00774">
    <property type="entry name" value="WRKY"/>
    <property type="match status" value="1"/>
</dbReference>
<keyword evidence="5" id="KW-0539">Nucleus</keyword>
<evidence type="ECO:0000256" key="6">
    <source>
        <dbReference type="SAM" id="MobiDB-lite"/>
    </source>
</evidence>
<keyword evidence="3" id="KW-0238">DNA-binding</keyword>
<dbReference type="GO" id="GO:0003700">
    <property type="term" value="F:DNA-binding transcription factor activity"/>
    <property type="evidence" value="ECO:0007669"/>
    <property type="project" value="InterPro"/>
</dbReference>
<evidence type="ECO:0000256" key="1">
    <source>
        <dbReference type="ARBA" id="ARBA00004123"/>
    </source>
</evidence>
<proteinExistence type="predicted"/>
<keyword evidence="11" id="KW-1185">Reference proteome</keyword>
<sequence length="177" mass="20230">MSSHSSLLPSNSSSENNLTDDVSFDIADLLSSNSSSENNLTDDVSFDIAEYLTFNVELELKEEFTWPPPTCLQYHLLPTTSDSDASNTKEKNNSTDSARKRGFRVAFRTKSDLEIMVDGYRWRKYGKKMVKNSPNPRNYYRCLSEGCNVKKRVERERDDSSYVITTYEGSHNHQCPS</sequence>
<evidence type="ECO:0000256" key="3">
    <source>
        <dbReference type="ARBA" id="ARBA00023125"/>
    </source>
</evidence>
<reference evidence="9" key="2">
    <citation type="submission" date="2023-04" db="EMBL/GenBank/DDBJ databases">
        <authorList>
            <person name="Bruccoleri R.E."/>
            <person name="Oakeley E.J."/>
            <person name="Faust A.-M."/>
            <person name="Dessus-Babus S."/>
            <person name="Altorfer M."/>
            <person name="Burckhardt D."/>
            <person name="Oertli M."/>
            <person name="Naumann U."/>
            <person name="Petersen F."/>
            <person name="Wong J."/>
        </authorList>
    </citation>
    <scope>NUCLEOTIDE SEQUENCE</scope>
    <source>
        <strain evidence="9">GSM-AAB239-AS_SAM_17_03QT</strain>
        <tissue evidence="9">Leaf</tissue>
    </source>
</reference>
<evidence type="ECO:0000313" key="9">
    <source>
        <dbReference type="EMBL" id="KAJ6844011.1"/>
    </source>
</evidence>
<keyword evidence="2" id="KW-0805">Transcription regulation</keyword>
<evidence type="ECO:0000313" key="10">
    <source>
        <dbReference type="EMBL" id="KAJ6844012.1"/>
    </source>
</evidence>
<gene>
    <name evidence="8" type="ORF">M6B38_294560</name>
    <name evidence="9" type="ORF">M6B38_294565</name>
    <name evidence="10" type="ORF">M6B38_294570</name>
</gene>
<dbReference type="InterPro" id="IPR036576">
    <property type="entry name" value="WRKY_dom_sf"/>
</dbReference>
<feature type="compositionally biased region" description="Basic and acidic residues" evidence="6">
    <location>
        <begin position="87"/>
        <end position="98"/>
    </location>
</feature>
<dbReference type="InterPro" id="IPR044810">
    <property type="entry name" value="WRKY_plant"/>
</dbReference>
<evidence type="ECO:0000313" key="8">
    <source>
        <dbReference type="EMBL" id="KAJ6844010.1"/>
    </source>
</evidence>
<dbReference type="Gene3D" id="2.20.25.80">
    <property type="entry name" value="WRKY domain"/>
    <property type="match status" value="1"/>
</dbReference>
<dbReference type="PROSITE" id="PS50811">
    <property type="entry name" value="WRKY"/>
    <property type="match status" value="1"/>
</dbReference>
<dbReference type="EMBL" id="JANAVB010006798">
    <property type="protein sequence ID" value="KAJ6844012.1"/>
    <property type="molecule type" value="Genomic_DNA"/>
</dbReference>
<comment type="subcellular location">
    <subcellularLocation>
        <location evidence="1">Nucleus</location>
    </subcellularLocation>
</comment>
<dbReference type="Pfam" id="PF03106">
    <property type="entry name" value="WRKY"/>
    <property type="match status" value="1"/>
</dbReference>